<evidence type="ECO:0000256" key="2">
    <source>
        <dbReference type="ARBA" id="ARBA00022946"/>
    </source>
</evidence>
<evidence type="ECO:0000256" key="8">
    <source>
        <dbReference type="ARBA" id="ARBA00039444"/>
    </source>
</evidence>
<name>A0A2P2HXQ7_9CRUS</name>
<accession>A0A2P2HXQ7</accession>
<comment type="subcellular location">
    <subcellularLocation>
        <location evidence="1">Mitochondrion</location>
    </subcellularLocation>
</comment>
<dbReference type="AlphaFoldDB" id="A0A2P2HXQ7"/>
<evidence type="ECO:0000256" key="3">
    <source>
        <dbReference type="ARBA" id="ARBA00022980"/>
    </source>
</evidence>
<dbReference type="CDD" id="cd00866">
    <property type="entry name" value="PEBP_euk"/>
    <property type="match status" value="1"/>
</dbReference>
<evidence type="ECO:0000256" key="1">
    <source>
        <dbReference type="ARBA" id="ARBA00004173"/>
    </source>
</evidence>
<dbReference type="PANTHER" id="PTHR11362:SF133">
    <property type="entry name" value="LARGE RIBOSOMAL SUBUNIT PROTEIN ML38"/>
    <property type="match status" value="1"/>
</dbReference>
<keyword evidence="5" id="KW-0496">Mitochondrion</keyword>
<keyword evidence="2" id="KW-0809">Transit peptide</keyword>
<dbReference type="InterPro" id="IPR008914">
    <property type="entry name" value="PEBP"/>
</dbReference>
<dbReference type="SUPFAM" id="SSF49777">
    <property type="entry name" value="PEBP-like"/>
    <property type="match status" value="1"/>
</dbReference>
<evidence type="ECO:0000256" key="9">
    <source>
        <dbReference type="ARBA" id="ARBA00041206"/>
    </source>
</evidence>
<evidence type="ECO:0000256" key="5">
    <source>
        <dbReference type="ARBA" id="ARBA00023128"/>
    </source>
</evidence>
<dbReference type="EMBL" id="IACF01000812">
    <property type="protein sequence ID" value="LAB66563.1"/>
    <property type="molecule type" value="mRNA"/>
</dbReference>
<evidence type="ECO:0000313" key="10">
    <source>
        <dbReference type="EMBL" id="LAB66563.1"/>
    </source>
</evidence>
<keyword evidence="3 10" id="KW-0689">Ribosomal protein</keyword>
<dbReference type="Pfam" id="PF01161">
    <property type="entry name" value="PBP"/>
    <property type="match status" value="1"/>
</dbReference>
<keyword evidence="6" id="KW-0687">Ribonucleoprotein</keyword>
<keyword evidence="4" id="KW-0175">Coiled coil</keyword>
<dbReference type="InterPro" id="IPR035810">
    <property type="entry name" value="PEBP_euk"/>
</dbReference>
<protein>
    <recommendedName>
        <fullName evidence="8">Large ribosomal subunit protein mL38</fullName>
    </recommendedName>
    <alternativeName>
        <fullName evidence="9">39S ribosomal protein L38, mitochondrial</fullName>
    </alternativeName>
</protein>
<evidence type="ECO:0000256" key="4">
    <source>
        <dbReference type="ARBA" id="ARBA00023054"/>
    </source>
</evidence>
<comment type="similarity">
    <text evidence="7">Belongs to the phosphatidylethanolamine-binding protein family. Mitochondrion-specific ribosomal protein mL38 subfamily.</text>
</comment>
<sequence length="511" mass="59373">MLCCSVFGRGGQPRLGHQLCAVGSVMQPLTLTTTSDGGCCSRRQCRGFRHQRRFMPANDKKFKEIVPKKKFTPEVFPSLEERLRELNPALRDPELHHQVNIGAGRWDTETNKQKRNRQRAELRSFREDKSLHKLARDDKLEVDVNAVQEEWPYDAGIQHVRVLAQHCGIYKDLFGPYAYFNPVLPMRVTYDYSDDLVSVVHRGNIIKPSEAKTKPSVQFSSPPDALWTLELTNPDGDLYTPDSECLHWLVCNIRGGDVATGDELVPYLPPVPPLGVGYQRMVFVLYQQTAPLTDVDQYRVKDTLCLRSRSFQTAEFHRQHEAVITPVGLCWYNTDWDTSLNKYYQQTLGMKEPIYEYEFPKPYLAPMVHYPSRRNFVHYMDIHRDSKETSETMLLQRLKQLDPFKTETPRLPYPHAHPISYMLPTWRSQEIKKERLGIGKYRELYRNEYDITAETDQELQDASQFEVERGHAARLGLDWQTVYQGKKKTKTLKEKEEALKIEESEKQAQSA</sequence>
<dbReference type="Gene3D" id="3.90.280.10">
    <property type="entry name" value="PEBP-like"/>
    <property type="match status" value="1"/>
</dbReference>
<organism evidence="10">
    <name type="scientific">Hirondellea gigas</name>
    <dbReference type="NCBI Taxonomy" id="1518452"/>
    <lineage>
        <taxon>Eukaryota</taxon>
        <taxon>Metazoa</taxon>
        <taxon>Ecdysozoa</taxon>
        <taxon>Arthropoda</taxon>
        <taxon>Crustacea</taxon>
        <taxon>Multicrustacea</taxon>
        <taxon>Malacostraca</taxon>
        <taxon>Eumalacostraca</taxon>
        <taxon>Peracarida</taxon>
        <taxon>Amphipoda</taxon>
        <taxon>Amphilochidea</taxon>
        <taxon>Lysianassida</taxon>
        <taxon>Lysianassidira</taxon>
        <taxon>Lysianassoidea</taxon>
        <taxon>Lysianassidae</taxon>
        <taxon>Hirondellea</taxon>
    </lineage>
</organism>
<dbReference type="PANTHER" id="PTHR11362">
    <property type="entry name" value="PHOSPHATIDYLETHANOLAMINE-BINDING PROTEIN"/>
    <property type="match status" value="1"/>
</dbReference>
<dbReference type="GO" id="GO:0005762">
    <property type="term" value="C:mitochondrial large ribosomal subunit"/>
    <property type="evidence" value="ECO:0007669"/>
    <property type="project" value="TreeGrafter"/>
</dbReference>
<evidence type="ECO:0000256" key="6">
    <source>
        <dbReference type="ARBA" id="ARBA00023274"/>
    </source>
</evidence>
<evidence type="ECO:0000256" key="7">
    <source>
        <dbReference type="ARBA" id="ARBA00038016"/>
    </source>
</evidence>
<dbReference type="InterPro" id="IPR036610">
    <property type="entry name" value="PEBP-like_sf"/>
</dbReference>
<proteinExistence type="evidence at transcript level"/>
<reference evidence="10" key="1">
    <citation type="journal article" date="2018" name="Biosci. Biotechnol. Biochem.">
        <title>Polysaccharide hydrolase of the hadal zone amphipods Hirondellea gigas.</title>
        <authorList>
            <person name="Kobayashi H."/>
            <person name="Nagahama T."/>
            <person name="Arai W."/>
            <person name="Sasagawa Y."/>
            <person name="Umeda M."/>
            <person name="Hayashi T."/>
            <person name="Nikaido I."/>
            <person name="Watanabe H."/>
            <person name="Oguri K."/>
            <person name="Kitazato H."/>
            <person name="Fujioka K."/>
            <person name="Kido Y."/>
            <person name="Takami H."/>
        </authorList>
    </citation>
    <scope>NUCLEOTIDE SEQUENCE</scope>
    <source>
        <tissue evidence="10">Whole body</tissue>
    </source>
</reference>